<dbReference type="CDD" id="cd22160">
    <property type="entry name" value="F-box_AtFBL13-like"/>
    <property type="match status" value="1"/>
</dbReference>
<dbReference type="Proteomes" id="UP000283530">
    <property type="component" value="Unassembled WGS sequence"/>
</dbReference>
<reference evidence="2 3" key="1">
    <citation type="journal article" date="2019" name="Nat. Plants">
        <title>Stout camphor tree genome fills gaps in understanding of flowering plant genome evolution.</title>
        <authorList>
            <person name="Chaw S.M."/>
            <person name="Liu Y.C."/>
            <person name="Wu Y.W."/>
            <person name="Wang H.Y."/>
            <person name="Lin C.I."/>
            <person name="Wu C.S."/>
            <person name="Ke H.M."/>
            <person name="Chang L.Y."/>
            <person name="Hsu C.Y."/>
            <person name="Yang H.T."/>
            <person name="Sudianto E."/>
            <person name="Hsu M.H."/>
            <person name="Wu K.P."/>
            <person name="Wang L.N."/>
            <person name="Leebens-Mack J.H."/>
            <person name="Tsai I.J."/>
        </authorList>
    </citation>
    <scope>NUCLEOTIDE SEQUENCE [LARGE SCALE GENOMIC DNA]</scope>
    <source>
        <strain evidence="3">cv. Chaw 1501</strain>
        <tissue evidence="2">Young leaves</tissue>
    </source>
</reference>
<dbReference type="SUPFAM" id="SSF52047">
    <property type="entry name" value="RNI-like"/>
    <property type="match status" value="1"/>
</dbReference>
<evidence type="ECO:0000313" key="3">
    <source>
        <dbReference type="Proteomes" id="UP000283530"/>
    </source>
</evidence>
<protein>
    <submittedName>
        <fullName evidence="2">Putative F-box protein</fullName>
    </submittedName>
</protein>
<keyword evidence="3" id="KW-1185">Reference proteome</keyword>
<dbReference type="PROSITE" id="PS50181">
    <property type="entry name" value="FBOX"/>
    <property type="match status" value="1"/>
</dbReference>
<dbReference type="InterPro" id="IPR001810">
    <property type="entry name" value="F-box_dom"/>
</dbReference>
<dbReference type="SUPFAM" id="SSF81383">
    <property type="entry name" value="F-box domain"/>
    <property type="match status" value="1"/>
</dbReference>
<dbReference type="Pfam" id="PF23622">
    <property type="entry name" value="LRR_At1g61320_AtMIF1"/>
    <property type="match status" value="1"/>
</dbReference>
<dbReference type="AlphaFoldDB" id="A0A443PC98"/>
<dbReference type="Pfam" id="PF00646">
    <property type="entry name" value="F-box"/>
    <property type="match status" value="1"/>
</dbReference>
<organism evidence="2 3">
    <name type="scientific">Cinnamomum micranthum f. kanehirae</name>
    <dbReference type="NCBI Taxonomy" id="337451"/>
    <lineage>
        <taxon>Eukaryota</taxon>
        <taxon>Viridiplantae</taxon>
        <taxon>Streptophyta</taxon>
        <taxon>Embryophyta</taxon>
        <taxon>Tracheophyta</taxon>
        <taxon>Spermatophyta</taxon>
        <taxon>Magnoliopsida</taxon>
        <taxon>Magnoliidae</taxon>
        <taxon>Laurales</taxon>
        <taxon>Lauraceae</taxon>
        <taxon>Cinnamomum</taxon>
    </lineage>
</organism>
<dbReference type="InterPro" id="IPR053781">
    <property type="entry name" value="F-box_AtFBL13-like"/>
</dbReference>
<feature type="domain" description="F-box" evidence="1">
    <location>
        <begin position="19"/>
        <end position="69"/>
    </location>
</feature>
<dbReference type="SMART" id="SM00256">
    <property type="entry name" value="FBOX"/>
    <property type="match status" value="1"/>
</dbReference>
<dbReference type="STRING" id="337451.A0A443PC98"/>
<dbReference type="InterPro" id="IPR032675">
    <property type="entry name" value="LRR_dom_sf"/>
</dbReference>
<dbReference type="EMBL" id="QPKB01000007">
    <property type="protein sequence ID" value="RWR88397.1"/>
    <property type="molecule type" value="Genomic_DNA"/>
</dbReference>
<evidence type="ECO:0000259" key="1">
    <source>
        <dbReference type="PROSITE" id="PS50181"/>
    </source>
</evidence>
<dbReference type="PANTHER" id="PTHR34145">
    <property type="entry name" value="OS02G0105600 PROTEIN"/>
    <property type="match status" value="1"/>
</dbReference>
<dbReference type="InterPro" id="IPR036047">
    <property type="entry name" value="F-box-like_dom_sf"/>
</dbReference>
<proteinExistence type="predicted"/>
<dbReference type="Gene3D" id="3.80.10.10">
    <property type="entry name" value="Ribonuclease Inhibitor"/>
    <property type="match status" value="1"/>
</dbReference>
<sequence length="418" mass="47463">MEGKAKKKKRGEEKLQVQYDHLSSLPDCLLHHILSFLDTKTLLLTGILSKRWRALSTSFPILHFIYSDHKFRPKTGEKLDNFVRFIDQTLLLNSNPTIKKFTLCFPYNEKCVSHVDTCIRFVMQKAIQELDLTFTGNGSYKLPSSLLKSKTLISLKLKNCVFGVRHIARFTKLTALSLSCVTLSNLVLEDLLKGCPLLEDLVMEYFMCCTRLKIGSSSLKLKRLTIKVDHYVAIDVEAPNLQFLKIDVADFGHCSFKDMLVLRDACFNASCAPSNPSEIHSSLNLSLQSLRHAGFLELSSACLQVLPIPTFQYLPPSFFKTKSLIIKTGIQKYEIPGIANLLWSSPDLENLIINLRPSSCIYVKKCMVKYDFDERKYWESLTATFPCLVHHLKTITITGFMGEGRLRSSLKVFQSNGI</sequence>
<accession>A0A443PC98</accession>
<dbReference type="OrthoDB" id="1939276at2759"/>
<dbReference type="InterPro" id="IPR055357">
    <property type="entry name" value="LRR_At1g61320_AtMIF1"/>
</dbReference>
<gene>
    <name evidence="2" type="ORF">CKAN_01740500</name>
</gene>
<evidence type="ECO:0000313" key="2">
    <source>
        <dbReference type="EMBL" id="RWR88397.1"/>
    </source>
</evidence>
<comment type="caution">
    <text evidence="2">The sequence shown here is derived from an EMBL/GenBank/DDBJ whole genome shotgun (WGS) entry which is preliminary data.</text>
</comment>
<name>A0A443PC98_9MAGN</name>
<dbReference type="PANTHER" id="PTHR34145:SF28">
    <property type="entry name" value="F-BOX DOMAIN-CONTAINING PROTEIN"/>
    <property type="match status" value="1"/>
</dbReference>
<dbReference type="InterPro" id="IPR053772">
    <property type="entry name" value="At1g61320/At1g61330-like"/>
</dbReference>